<reference evidence="2" key="1">
    <citation type="submission" date="2015-04" db="EMBL/GenBank/DDBJ databases">
        <authorList>
            <person name="Mushtaq Mamoona"/>
        </authorList>
    </citation>
    <scope>NUCLEOTIDE SEQUENCE [LARGE SCALE GENOMIC DNA]</scope>
    <source>
        <strain evidence="2">AN4859/03</strain>
    </source>
</reference>
<keyword evidence="2" id="KW-1185">Reference proteome</keyword>
<dbReference type="EMBL" id="CVLB01000001">
    <property type="protein sequence ID" value="CRF31446.1"/>
    <property type="molecule type" value="Genomic_DNA"/>
</dbReference>
<dbReference type="Proteomes" id="UP000043763">
    <property type="component" value="Unassembled WGS sequence"/>
</dbReference>
<organism evidence="1 2">
    <name type="scientific">Brachyspira suanatina</name>
    <dbReference type="NCBI Taxonomy" id="381802"/>
    <lineage>
        <taxon>Bacteria</taxon>
        <taxon>Pseudomonadati</taxon>
        <taxon>Spirochaetota</taxon>
        <taxon>Spirochaetia</taxon>
        <taxon>Brachyspirales</taxon>
        <taxon>Brachyspiraceae</taxon>
        <taxon>Brachyspira</taxon>
    </lineage>
</organism>
<protein>
    <recommendedName>
        <fullName evidence="3">DUF2314 domain-containing protein</fullName>
    </recommendedName>
</protein>
<sequence length="69" mass="8127">MGEYYLENAFELNKEYPDTFEIPSKEEIDSLKVNDLVKLIFVENNGSTEAIPERMWVKIIEIKTILLVY</sequence>
<proteinExistence type="predicted"/>
<dbReference type="AlphaFoldDB" id="A0A0G4K3K8"/>
<name>A0A0G4K3K8_9SPIR</name>
<accession>A0A0G4K3K8</accession>
<dbReference type="RefSeq" id="WP_245158018.1">
    <property type="nucleotide sequence ID" value="NZ_CVLB01000001.1"/>
</dbReference>
<evidence type="ECO:0008006" key="3">
    <source>
        <dbReference type="Google" id="ProtNLM"/>
    </source>
</evidence>
<evidence type="ECO:0000313" key="1">
    <source>
        <dbReference type="EMBL" id="CRF31446.1"/>
    </source>
</evidence>
<evidence type="ECO:0000313" key="2">
    <source>
        <dbReference type="Proteomes" id="UP000043763"/>
    </source>
</evidence>
<gene>
    <name evidence="1" type="ORF">BRSU_0132</name>
</gene>